<proteinExistence type="predicted"/>
<name>A0AAU9TU54_EUPED</name>
<keyword evidence="3" id="KW-1185">Reference proteome</keyword>
<feature type="domain" description="MADF" evidence="1">
    <location>
        <begin position="6"/>
        <end position="52"/>
    </location>
</feature>
<evidence type="ECO:0000259" key="1">
    <source>
        <dbReference type="Pfam" id="PF10545"/>
    </source>
</evidence>
<evidence type="ECO:0000313" key="2">
    <source>
        <dbReference type="EMBL" id="CAH2090685.1"/>
    </source>
</evidence>
<protein>
    <recommendedName>
        <fullName evidence="1">MADF domain-containing protein</fullName>
    </recommendedName>
</protein>
<gene>
    <name evidence="2" type="ORF">EEDITHA_LOCUS6615</name>
</gene>
<organism evidence="2 3">
    <name type="scientific">Euphydryas editha</name>
    <name type="common">Edith's checkerspot</name>
    <dbReference type="NCBI Taxonomy" id="104508"/>
    <lineage>
        <taxon>Eukaryota</taxon>
        <taxon>Metazoa</taxon>
        <taxon>Ecdysozoa</taxon>
        <taxon>Arthropoda</taxon>
        <taxon>Hexapoda</taxon>
        <taxon>Insecta</taxon>
        <taxon>Pterygota</taxon>
        <taxon>Neoptera</taxon>
        <taxon>Endopterygota</taxon>
        <taxon>Lepidoptera</taxon>
        <taxon>Glossata</taxon>
        <taxon>Ditrysia</taxon>
        <taxon>Papilionoidea</taxon>
        <taxon>Nymphalidae</taxon>
        <taxon>Nymphalinae</taxon>
        <taxon>Euphydryas</taxon>
    </lineage>
</organism>
<dbReference type="EMBL" id="CAKOGL010000010">
    <property type="protein sequence ID" value="CAH2090685.1"/>
    <property type="molecule type" value="Genomic_DNA"/>
</dbReference>
<dbReference type="AlphaFoldDB" id="A0AAU9TU54"/>
<dbReference type="InterPro" id="IPR006578">
    <property type="entry name" value="MADF-dom"/>
</dbReference>
<sequence>MADELLITLVEGRPVLWDKTLDIYKDKRLTYEAWREIFTILNKDFDEMTNVKKNEYGKNNSLFHTFWIKI</sequence>
<reference evidence="2" key="1">
    <citation type="submission" date="2022-03" db="EMBL/GenBank/DDBJ databases">
        <authorList>
            <person name="Tunstrom K."/>
        </authorList>
    </citation>
    <scope>NUCLEOTIDE SEQUENCE</scope>
</reference>
<accession>A0AAU9TU54</accession>
<comment type="caution">
    <text evidence="2">The sequence shown here is derived from an EMBL/GenBank/DDBJ whole genome shotgun (WGS) entry which is preliminary data.</text>
</comment>
<dbReference type="Pfam" id="PF10545">
    <property type="entry name" value="MADF_DNA_bdg"/>
    <property type="match status" value="1"/>
</dbReference>
<evidence type="ECO:0000313" key="3">
    <source>
        <dbReference type="Proteomes" id="UP001153954"/>
    </source>
</evidence>
<dbReference type="Proteomes" id="UP001153954">
    <property type="component" value="Unassembled WGS sequence"/>
</dbReference>